<dbReference type="CDD" id="cd00284">
    <property type="entry name" value="Cytochrome_b_N"/>
    <property type="match status" value="1"/>
</dbReference>
<feature type="domain" description="Cytochrome b/b6 C-terminal region profile" evidence="22">
    <location>
        <begin position="211"/>
        <end position="378"/>
    </location>
</feature>
<dbReference type="InterPro" id="IPR005798">
    <property type="entry name" value="Cyt_b/b6_C"/>
</dbReference>
<evidence type="ECO:0000256" key="10">
    <source>
        <dbReference type="ARBA" id="ARBA00022792"/>
    </source>
</evidence>
<feature type="binding site" description="axial binding residue" evidence="19">
    <location>
        <position position="197"/>
    </location>
    <ligand>
        <name>heme b</name>
        <dbReference type="ChEBI" id="CHEBI:60344"/>
        <label>b566</label>
    </ligand>
    <ligandPart>
        <name>Fe</name>
        <dbReference type="ChEBI" id="CHEBI:18248"/>
    </ligandPart>
</feature>
<feature type="domain" description="Cytochrome b/b6 N-terminal region profile" evidence="21">
    <location>
        <begin position="1"/>
        <end position="210"/>
    </location>
</feature>
<evidence type="ECO:0000256" key="1">
    <source>
        <dbReference type="ARBA" id="ARBA00002566"/>
    </source>
</evidence>
<dbReference type="GO" id="GO:0046872">
    <property type="term" value="F:metal ion binding"/>
    <property type="evidence" value="ECO:0007669"/>
    <property type="project" value="UniProtKB-UniRule"/>
</dbReference>
<evidence type="ECO:0000256" key="8">
    <source>
        <dbReference type="ARBA" id="ARBA00022692"/>
    </source>
</evidence>
<keyword evidence="6 19" id="KW-0349">Heme</keyword>
<evidence type="ECO:0000256" key="3">
    <source>
        <dbReference type="ARBA" id="ARBA00011649"/>
    </source>
</evidence>
<keyword evidence="10" id="KW-0999">Mitochondrion inner membrane</keyword>
<comment type="subcellular location">
    <subcellularLocation>
        <location evidence="2">Mitochondrion inner membrane</location>
        <topology evidence="2">Multi-pass membrane protein</topology>
    </subcellularLocation>
</comment>
<evidence type="ECO:0000256" key="14">
    <source>
        <dbReference type="ARBA" id="ARBA00023075"/>
    </source>
</evidence>
<dbReference type="SUPFAM" id="SSF81342">
    <property type="entry name" value="Transmembrane di-heme cytochromes"/>
    <property type="match status" value="1"/>
</dbReference>
<evidence type="ECO:0000256" key="15">
    <source>
        <dbReference type="ARBA" id="ARBA00023128"/>
    </source>
</evidence>
<dbReference type="FunFam" id="1.20.810.10:FF:000002">
    <property type="entry name" value="Cytochrome b"/>
    <property type="match status" value="1"/>
</dbReference>
<feature type="binding site" description="axial binding residue" evidence="19">
    <location>
        <position position="183"/>
    </location>
    <ligand>
        <name>heme b</name>
        <dbReference type="ChEBI" id="CHEBI:60344"/>
        <label>b562</label>
    </ligand>
    <ligandPart>
        <name>Fe</name>
        <dbReference type="ChEBI" id="CHEBI:18248"/>
    </ligandPart>
</feature>
<feature type="transmembrane region" description="Helical" evidence="20">
    <location>
        <begin position="221"/>
        <end position="243"/>
    </location>
</feature>
<feature type="binding site" description="axial binding residue" evidence="19">
    <location>
        <position position="84"/>
    </location>
    <ligand>
        <name>heme b</name>
        <dbReference type="ChEBI" id="CHEBI:60344"/>
        <label>b562</label>
    </ligand>
    <ligandPart>
        <name>Fe</name>
        <dbReference type="ChEBI" id="CHEBI:18248"/>
    </ligandPart>
</feature>
<dbReference type="Pfam" id="PF00032">
    <property type="entry name" value="Cytochrom_B_C"/>
    <property type="match status" value="1"/>
</dbReference>
<keyword evidence="12 20" id="KW-1133">Transmembrane helix</keyword>
<dbReference type="InterPro" id="IPR016174">
    <property type="entry name" value="Di-haem_cyt_TM"/>
</dbReference>
<comment type="cofactor">
    <cofactor evidence="19">
        <name>heme</name>
        <dbReference type="ChEBI" id="CHEBI:30413"/>
    </cofactor>
    <text evidence="19">Binds 2 heme groups non-covalently.</text>
</comment>
<dbReference type="PROSITE" id="PS51002">
    <property type="entry name" value="CYTB_NTER"/>
    <property type="match status" value="1"/>
</dbReference>
<dbReference type="AlphaFoldDB" id="A0A6B9RAM9"/>
<feature type="transmembrane region" description="Helical" evidence="20">
    <location>
        <begin position="348"/>
        <end position="365"/>
    </location>
</feature>
<dbReference type="Gene3D" id="1.20.810.10">
    <property type="entry name" value="Cytochrome Bc1 Complex, Chain C"/>
    <property type="match status" value="1"/>
</dbReference>
<comment type="subunit">
    <text evidence="3">The main subunits of complex b-c1 are: cytochrome b, cytochrome c1 and the Rieske protein.</text>
</comment>
<dbReference type="GO" id="GO:0006122">
    <property type="term" value="P:mitochondrial electron transport, ubiquinol to cytochrome c"/>
    <property type="evidence" value="ECO:0007669"/>
    <property type="project" value="TreeGrafter"/>
</dbReference>
<comment type="similarity">
    <text evidence="17 20">Belongs to the cytochrome b family.</text>
</comment>
<evidence type="ECO:0000259" key="21">
    <source>
        <dbReference type="PROSITE" id="PS51002"/>
    </source>
</evidence>
<evidence type="ECO:0000256" key="17">
    <source>
        <dbReference type="ARBA" id="ARBA00061233"/>
    </source>
</evidence>
<keyword evidence="15 20" id="KW-0496">Mitochondrion</keyword>
<proteinExistence type="inferred from homology"/>
<dbReference type="InterPro" id="IPR027387">
    <property type="entry name" value="Cytb/b6-like_sf"/>
</dbReference>
<feature type="binding site" description="axial binding residue" evidence="19">
    <location>
        <position position="98"/>
    </location>
    <ligand>
        <name>heme b</name>
        <dbReference type="ChEBI" id="CHEBI:60344"/>
        <label>b566</label>
    </ligand>
    <ligandPart>
        <name>Fe</name>
        <dbReference type="ChEBI" id="CHEBI:18248"/>
    </ligandPart>
</feature>
<evidence type="ECO:0000256" key="4">
    <source>
        <dbReference type="ARBA" id="ARBA00013531"/>
    </source>
</evidence>
<comment type="cofactor">
    <cofactor evidence="20">
        <name>heme b</name>
        <dbReference type="ChEBI" id="CHEBI:60344"/>
    </cofactor>
    <text evidence="20">Binds 2 heme groups non-covalently.</text>
</comment>
<evidence type="ECO:0000259" key="22">
    <source>
        <dbReference type="PROSITE" id="PS51003"/>
    </source>
</evidence>
<keyword evidence="8 20" id="KW-0812">Transmembrane</keyword>
<evidence type="ECO:0000256" key="9">
    <source>
        <dbReference type="ARBA" id="ARBA00022723"/>
    </source>
</evidence>
<keyword evidence="14" id="KW-0830">Ubiquinone</keyword>
<dbReference type="PANTHER" id="PTHR19271:SF16">
    <property type="entry name" value="CYTOCHROME B"/>
    <property type="match status" value="1"/>
</dbReference>
<feature type="transmembrane region" description="Helical" evidence="20">
    <location>
        <begin position="78"/>
        <end position="99"/>
    </location>
</feature>
<dbReference type="GO" id="GO:0005743">
    <property type="term" value="C:mitochondrial inner membrane"/>
    <property type="evidence" value="ECO:0007669"/>
    <property type="project" value="UniProtKB-SubCell"/>
</dbReference>
<dbReference type="InterPro" id="IPR048259">
    <property type="entry name" value="Cytochrome_b_N_euk/bac"/>
</dbReference>
<feature type="binding site" evidence="18">
    <location>
        <position position="202"/>
    </location>
    <ligand>
        <name>a ubiquinone</name>
        <dbReference type="ChEBI" id="CHEBI:16389"/>
    </ligand>
</feature>
<reference evidence="23" key="1">
    <citation type="submission" date="2019-03" db="EMBL/GenBank/DDBJ databases">
        <authorList>
            <person name="Li X."/>
        </authorList>
    </citation>
    <scope>NUCLEOTIDE SEQUENCE</scope>
</reference>
<dbReference type="GO" id="GO:0008121">
    <property type="term" value="F:quinol-cytochrome-c reductase activity"/>
    <property type="evidence" value="ECO:0007669"/>
    <property type="project" value="InterPro"/>
</dbReference>
<dbReference type="Pfam" id="PF00033">
    <property type="entry name" value="Cytochrome_B"/>
    <property type="match status" value="1"/>
</dbReference>
<dbReference type="CDD" id="cd00290">
    <property type="entry name" value="cytochrome_b_C"/>
    <property type="match status" value="1"/>
</dbReference>
<dbReference type="InterPro" id="IPR005797">
    <property type="entry name" value="Cyt_b/b6_N"/>
</dbReference>
<dbReference type="EMBL" id="MK644823">
    <property type="protein sequence ID" value="QHH25546.1"/>
    <property type="molecule type" value="Genomic_DNA"/>
</dbReference>
<evidence type="ECO:0000256" key="19">
    <source>
        <dbReference type="PIRSR" id="PIRSR038885-2"/>
    </source>
</evidence>
<comment type="function">
    <text evidence="1 20">Component of the ubiquinol-cytochrome c reductase complex (complex III or cytochrome b-c1 complex) that is part of the mitochondrial respiratory chain. The b-c1 complex mediates electron transfer from ubiquinol to cytochrome c. Contributes to the generation of a proton gradient across the mitochondrial membrane that is then used for ATP synthesis.</text>
</comment>
<evidence type="ECO:0000256" key="5">
    <source>
        <dbReference type="ARBA" id="ARBA00022448"/>
    </source>
</evidence>
<dbReference type="GO" id="GO:0016491">
    <property type="term" value="F:oxidoreductase activity"/>
    <property type="evidence" value="ECO:0007669"/>
    <property type="project" value="UniProtKB-UniRule"/>
</dbReference>
<evidence type="ECO:0000256" key="7">
    <source>
        <dbReference type="ARBA" id="ARBA00022660"/>
    </source>
</evidence>
<dbReference type="GO" id="GO:0045275">
    <property type="term" value="C:respiratory chain complex III"/>
    <property type="evidence" value="ECO:0007669"/>
    <property type="project" value="InterPro"/>
</dbReference>
<dbReference type="SUPFAM" id="SSF81648">
    <property type="entry name" value="a domain/subunit of cytochrome bc1 complex (Ubiquinol-cytochrome c reductase)"/>
    <property type="match status" value="1"/>
</dbReference>
<dbReference type="PANTHER" id="PTHR19271">
    <property type="entry name" value="CYTOCHROME B"/>
    <property type="match status" value="1"/>
</dbReference>
<keyword evidence="11 20" id="KW-0249">Electron transport</keyword>
<feature type="transmembrane region" description="Helical" evidence="20">
    <location>
        <begin position="324"/>
        <end position="341"/>
    </location>
</feature>
<gene>
    <name evidence="23" type="primary">cob</name>
</gene>
<keyword evidence="13 19" id="KW-0408">Iron</keyword>
<dbReference type="InterPro" id="IPR030689">
    <property type="entry name" value="Cytochrome_b"/>
</dbReference>
<protein>
    <recommendedName>
        <fullName evidence="4 20">Cytochrome b</fullName>
    </recommendedName>
</protein>
<feature type="transmembrane region" description="Helical" evidence="20">
    <location>
        <begin position="141"/>
        <end position="159"/>
    </location>
</feature>
<evidence type="ECO:0000256" key="11">
    <source>
        <dbReference type="ARBA" id="ARBA00022982"/>
    </source>
</evidence>
<evidence type="ECO:0000256" key="13">
    <source>
        <dbReference type="ARBA" id="ARBA00023004"/>
    </source>
</evidence>
<evidence type="ECO:0000256" key="12">
    <source>
        <dbReference type="ARBA" id="ARBA00022989"/>
    </source>
</evidence>
<feature type="transmembrane region" description="Helical" evidence="20">
    <location>
        <begin position="179"/>
        <end position="200"/>
    </location>
</feature>
<keyword evidence="16 20" id="KW-0472">Membrane</keyword>
<evidence type="ECO:0000256" key="20">
    <source>
        <dbReference type="RuleBase" id="RU362117"/>
    </source>
</evidence>
<keyword evidence="9 19" id="KW-0479">Metal-binding</keyword>
<keyword evidence="5 20" id="KW-0813">Transport</keyword>
<keyword evidence="7 20" id="KW-0679">Respiratory chain</keyword>
<name>A0A6B9RAM9_TRYPU</name>
<evidence type="ECO:0000256" key="18">
    <source>
        <dbReference type="PIRSR" id="PIRSR038885-1"/>
    </source>
</evidence>
<accession>A0A6B9RAM9</accession>
<feature type="transmembrane region" description="Helical" evidence="20">
    <location>
        <begin position="114"/>
        <end position="134"/>
    </location>
</feature>
<dbReference type="PROSITE" id="PS51003">
    <property type="entry name" value="CYTB_CTER"/>
    <property type="match status" value="1"/>
</dbReference>
<evidence type="ECO:0000256" key="2">
    <source>
        <dbReference type="ARBA" id="ARBA00004448"/>
    </source>
</evidence>
<evidence type="ECO:0000256" key="16">
    <source>
        <dbReference type="ARBA" id="ARBA00023136"/>
    </source>
</evidence>
<dbReference type="InterPro" id="IPR036150">
    <property type="entry name" value="Cyt_b/b6_C_sf"/>
</dbReference>
<evidence type="ECO:0000313" key="23">
    <source>
        <dbReference type="EMBL" id="QHH25546.1"/>
    </source>
</evidence>
<feature type="transmembrane region" description="Helical" evidence="20">
    <location>
        <begin position="289"/>
        <end position="312"/>
    </location>
</feature>
<dbReference type="InterPro" id="IPR048260">
    <property type="entry name" value="Cytochrome_b_C_euk/bac"/>
</dbReference>
<evidence type="ECO:0000256" key="6">
    <source>
        <dbReference type="ARBA" id="ARBA00022617"/>
    </source>
</evidence>
<organism evidence="23">
    <name type="scientific">Trypetoptera punctulata</name>
    <name type="common">Snail-eating fly</name>
    <name type="synonym">Musca punctulata</name>
    <dbReference type="NCBI Taxonomy" id="305554"/>
    <lineage>
        <taxon>Eukaryota</taxon>
        <taxon>Metazoa</taxon>
        <taxon>Ecdysozoa</taxon>
        <taxon>Arthropoda</taxon>
        <taxon>Hexapoda</taxon>
        <taxon>Insecta</taxon>
        <taxon>Pterygota</taxon>
        <taxon>Neoptera</taxon>
        <taxon>Endopterygota</taxon>
        <taxon>Diptera</taxon>
        <taxon>Brachycera</taxon>
        <taxon>Muscomorpha</taxon>
        <taxon>Sciomyzoidea</taxon>
        <taxon>Sciomyzidae</taxon>
        <taxon>Trypetoptera</taxon>
    </lineage>
</organism>
<sequence length="378" mass="42842">MNKPLRSTHPILKIANSALVDLPTPINISVWWNFGSLLGLCLIIQILTGLFLAMHYTADISLAFSSVNHICRDVNYGWLLRTVHANGASFFFICIYLHISRGIYYNSFLFKPTWLVGVMILFLVMGAAFMGYVLPWGQMSFWGATVITNLLSAIPLLGIDLVQWVWGGFAVDNATLTRFFAFHFIIPFIIMAMTMVHLMFLHQTGSNNPIGLSSNIDKIPFHPYFSFKDIVGFIVMTAGLLILTLHNPYLLGDPDNFIPANPLVTPIHIQPEWYFLFAYAILRSIPNKLGGVIALILSIAILAILPFCHLSNFRGIQFYPLNQILFWSLIVIIMLLTWIGARPVEEPYVLVGQVLTVLYFSYYLLNPFVSQWWDSLIK</sequence>
<dbReference type="PIRSF" id="PIRSF038885">
    <property type="entry name" value="COB"/>
    <property type="match status" value="1"/>
</dbReference>
<geneLocation type="mitochondrion" evidence="23"/>
<feature type="transmembrane region" description="Helical" evidence="20">
    <location>
        <begin position="30"/>
        <end position="57"/>
    </location>
</feature>